<name>A0A0E9QZP2_ANGAN</name>
<protein>
    <submittedName>
        <fullName evidence="1">Uncharacterized protein</fullName>
    </submittedName>
</protein>
<reference evidence="1" key="1">
    <citation type="submission" date="2014-11" db="EMBL/GenBank/DDBJ databases">
        <authorList>
            <person name="Amaro Gonzalez C."/>
        </authorList>
    </citation>
    <scope>NUCLEOTIDE SEQUENCE</scope>
</reference>
<sequence>MVQTERGGISVISPAFFGSRWSLSVR</sequence>
<accession>A0A0E9QZP2</accession>
<proteinExistence type="predicted"/>
<dbReference type="EMBL" id="GBXM01087024">
    <property type="protein sequence ID" value="JAH21553.1"/>
    <property type="molecule type" value="Transcribed_RNA"/>
</dbReference>
<evidence type="ECO:0000313" key="1">
    <source>
        <dbReference type="EMBL" id="JAH21553.1"/>
    </source>
</evidence>
<reference evidence="1" key="2">
    <citation type="journal article" date="2015" name="Fish Shellfish Immunol.">
        <title>Early steps in the European eel (Anguilla anguilla)-Vibrio vulnificus interaction in the gills: Role of the RtxA13 toxin.</title>
        <authorList>
            <person name="Callol A."/>
            <person name="Pajuelo D."/>
            <person name="Ebbesson L."/>
            <person name="Teles M."/>
            <person name="MacKenzie S."/>
            <person name="Amaro C."/>
        </authorList>
    </citation>
    <scope>NUCLEOTIDE SEQUENCE</scope>
</reference>
<organism evidence="1">
    <name type="scientific">Anguilla anguilla</name>
    <name type="common">European freshwater eel</name>
    <name type="synonym">Muraena anguilla</name>
    <dbReference type="NCBI Taxonomy" id="7936"/>
    <lineage>
        <taxon>Eukaryota</taxon>
        <taxon>Metazoa</taxon>
        <taxon>Chordata</taxon>
        <taxon>Craniata</taxon>
        <taxon>Vertebrata</taxon>
        <taxon>Euteleostomi</taxon>
        <taxon>Actinopterygii</taxon>
        <taxon>Neopterygii</taxon>
        <taxon>Teleostei</taxon>
        <taxon>Anguilliformes</taxon>
        <taxon>Anguillidae</taxon>
        <taxon>Anguilla</taxon>
    </lineage>
</organism>
<dbReference type="AlphaFoldDB" id="A0A0E9QZP2"/>